<organism evidence="3 4">
    <name type="scientific">Allomeiothermus silvanus (strain ATCC 700542 / DSM 9946 / NBRC 106475 / NCIMB 13440 / VI-R2)</name>
    <name type="common">Thermus silvanus</name>
    <dbReference type="NCBI Taxonomy" id="526227"/>
    <lineage>
        <taxon>Bacteria</taxon>
        <taxon>Thermotogati</taxon>
        <taxon>Deinococcota</taxon>
        <taxon>Deinococci</taxon>
        <taxon>Thermales</taxon>
        <taxon>Thermaceae</taxon>
        <taxon>Allomeiothermus</taxon>
    </lineage>
</organism>
<evidence type="ECO:0000256" key="1">
    <source>
        <dbReference type="SAM" id="SignalP"/>
    </source>
</evidence>
<sequence length="280" mass="28732">MRPFGLAALALGWLLSGLSLAQPLPSPLHLLTFTTPDGASQDVHTLATVLPQALYAVLQQQGVPQVAVVAPTGEPLLEAAALRLAEGAQEVIGGSLTPLSGSLVVAAYRYQRGGSAVQVVRAAVFTADSPYDPEALAKRILAQLFPRRLGHLLPPTAAQIVLQPSTLNLPVGSARPLRTLVLAGTGEAIPTAQVVFQSTNPAVVEVDAEGRVSALAPGQANVAPPYLGLRAGFGAIGAALGSGAEFGLRLTPQSAFTPLTCPRPAPAAISSRSWGVSWES</sequence>
<dbReference type="AlphaFoldDB" id="D7BEA3"/>
<proteinExistence type="predicted"/>
<evidence type="ECO:0000259" key="2">
    <source>
        <dbReference type="Pfam" id="PF02368"/>
    </source>
</evidence>
<dbReference type="SUPFAM" id="SSF49373">
    <property type="entry name" value="Invasin/intimin cell-adhesion fragments"/>
    <property type="match status" value="1"/>
</dbReference>
<dbReference type="KEGG" id="msv:Mesil_3133"/>
<dbReference type="Gene3D" id="2.60.40.1080">
    <property type="match status" value="1"/>
</dbReference>
<dbReference type="EMBL" id="CP002042">
    <property type="protein sequence ID" value="ADH64961.1"/>
    <property type="molecule type" value="Genomic_DNA"/>
</dbReference>
<dbReference type="Proteomes" id="UP000001916">
    <property type="component" value="Chromosome"/>
</dbReference>
<dbReference type="Pfam" id="PF02368">
    <property type="entry name" value="Big_2"/>
    <property type="match status" value="1"/>
</dbReference>
<accession>D7BEA3</accession>
<dbReference type="InterPro" id="IPR003343">
    <property type="entry name" value="Big_2"/>
</dbReference>
<protein>
    <submittedName>
        <fullName evidence="3">Ig domain protein group 2 domain protein</fullName>
    </submittedName>
</protein>
<evidence type="ECO:0000313" key="3">
    <source>
        <dbReference type="EMBL" id="ADH64961.1"/>
    </source>
</evidence>
<keyword evidence="4" id="KW-1185">Reference proteome</keyword>
<dbReference type="InterPro" id="IPR008964">
    <property type="entry name" value="Invasin/intimin_cell_adhesion"/>
</dbReference>
<gene>
    <name evidence="3" type="ordered locus">Mesil_3133</name>
</gene>
<dbReference type="eggNOG" id="COG5492">
    <property type="taxonomic scope" value="Bacteria"/>
</dbReference>
<keyword evidence="1" id="KW-0732">Signal</keyword>
<evidence type="ECO:0000313" key="4">
    <source>
        <dbReference type="Proteomes" id="UP000001916"/>
    </source>
</evidence>
<dbReference type="STRING" id="526227.Mesil_3133"/>
<feature type="signal peptide" evidence="1">
    <location>
        <begin position="1"/>
        <end position="21"/>
    </location>
</feature>
<dbReference type="HOGENOM" id="CLU_993238_0_0_0"/>
<name>D7BEA3_ALLS1</name>
<reference evidence="3 4" key="1">
    <citation type="journal article" date="2010" name="Stand. Genomic Sci.">
        <title>Complete genome sequence of Meiothermus silvanus type strain (VI-R2).</title>
        <authorList>
            <person name="Sikorski J."/>
            <person name="Tindall B.J."/>
            <person name="Lowry S."/>
            <person name="Lucas S."/>
            <person name="Nolan M."/>
            <person name="Copeland A."/>
            <person name="Glavina Del Rio T."/>
            <person name="Tice H."/>
            <person name="Cheng J.F."/>
            <person name="Han C."/>
            <person name="Pitluck S."/>
            <person name="Liolios K."/>
            <person name="Ivanova N."/>
            <person name="Mavromatis K."/>
            <person name="Mikhailova N."/>
            <person name="Pati A."/>
            <person name="Goodwin L."/>
            <person name="Chen A."/>
            <person name="Palaniappan K."/>
            <person name="Land M."/>
            <person name="Hauser L."/>
            <person name="Chang Y.J."/>
            <person name="Jeffries C.D."/>
            <person name="Rohde M."/>
            <person name="Goker M."/>
            <person name="Woyke T."/>
            <person name="Bristow J."/>
            <person name="Eisen J.A."/>
            <person name="Markowitz V."/>
            <person name="Hugenholtz P."/>
            <person name="Kyrpides N.C."/>
            <person name="Klenk H.P."/>
            <person name="Lapidus A."/>
        </authorList>
    </citation>
    <scope>NUCLEOTIDE SEQUENCE [LARGE SCALE GENOMIC DNA]</scope>
    <source>
        <strain evidence="4">ATCC 700542 / DSM 9946 / VI-R2</strain>
    </source>
</reference>
<dbReference type="RefSeq" id="WP_013159489.1">
    <property type="nucleotide sequence ID" value="NC_014212.1"/>
</dbReference>
<feature type="chain" id="PRO_5003092925" evidence="1">
    <location>
        <begin position="22"/>
        <end position="280"/>
    </location>
</feature>
<feature type="domain" description="BIG2" evidence="2">
    <location>
        <begin position="162"/>
        <end position="222"/>
    </location>
</feature>